<dbReference type="GO" id="GO:0042450">
    <property type="term" value="P:L-arginine biosynthetic process via ornithine"/>
    <property type="evidence" value="ECO:0007669"/>
    <property type="project" value="UniProtKB-UniRule"/>
</dbReference>
<evidence type="ECO:0000256" key="8">
    <source>
        <dbReference type="ARBA" id="ARBA00022605"/>
    </source>
</evidence>
<evidence type="ECO:0000256" key="11">
    <source>
        <dbReference type="ARBA" id="ARBA00060819"/>
    </source>
</evidence>
<proteinExistence type="inferred from homology"/>
<dbReference type="PROSITE" id="PS00163">
    <property type="entry name" value="FUMARATE_LYASES"/>
    <property type="match status" value="1"/>
</dbReference>
<keyword evidence="6 12" id="KW-0963">Cytoplasm</keyword>
<dbReference type="Gene3D" id="1.10.40.30">
    <property type="entry name" value="Fumarase/aspartase (C-terminal domain)"/>
    <property type="match status" value="1"/>
</dbReference>
<dbReference type="Gene3D" id="3.40.630.30">
    <property type="match status" value="1"/>
</dbReference>
<keyword evidence="8 12" id="KW-0028">Amino-acid biosynthesis</keyword>
<evidence type="ECO:0000256" key="12">
    <source>
        <dbReference type="HAMAP-Rule" id="MF_00006"/>
    </source>
</evidence>
<dbReference type="FunFam" id="1.20.200.10:FF:000006">
    <property type="entry name" value="Argininosuccinate lyase"/>
    <property type="match status" value="1"/>
</dbReference>
<dbReference type="Proteomes" id="UP000286976">
    <property type="component" value="Unassembled WGS sequence"/>
</dbReference>
<evidence type="ECO:0000256" key="9">
    <source>
        <dbReference type="ARBA" id="ARBA00023239"/>
    </source>
</evidence>
<comment type="similarity">
    <text evidence="12">Belongs to the lyase 1 family. Argininosuccinate lyase subfamily.</text>
</comment>
<evidence type="ECO:0000313" key="16">
    <source>
        <dbReference type="Proteomes" id="UP000286976"/>
    </source>
</evidence>
<evidence type="ECO:0000256" key="6">
    <source>
        <dbReference type="ARBA" id="ARBA00022490"/>
    </source>
</evidence>
<evidence type="ECO:0000256" key="1">
    <source>
        <dbReference type="ARBA" id="ARBA00000985"/>
    </source>
</evidence>
<dbReference type="InterPro" id="IPR029419">
    <property type="entry name" value="Arg_succ_lyase_C"/>
</dbReference>
<dbReference type="CDD" id="cd04301">
    <property type="entry name" value="NAT_SF"/>
    <property type="match status" value="1"/>
</dbReference>
<protein>
    <recommendedName>
        <fullName evidence="12 13">Argininosuccinate lyase</fullName>
        <shortName evidence="12">ASAL</shortName>
        <ecNumber evidence="12 13">4.3.2.1</ecNumber>
    </recommendedName>
    <alternativeName>
        <fullName evidence="12">Arginosuccinase</fullName>
    </alternativeName>
</protein>
<dbReference type="UniPathway" id="UPA00068">
    <property type="reaction ID" value="UER00114"/>
</dbReference>
<comment type="pathway">
    <text evidence="4 12">Amino-acid biosynthesis; L-arginine biosynthesis; L-arginine from L-ornithine and carbamoyl phosphate: step 3/3.</text>
</comment>
<evidence type="ECO:0000256" key="3">
    <source>
        <dbReference type="ARBA" id="ARBA00004925"/>
    </source>
</evidence>
<comment type="caution">
    <text evidence="15">The sequence shown here is derived from an EMBL/GenBank/DDBJ whole genome shotgun (WGS) entry which is preliminary data.</text>
</comment>
<dbReference type="EC" id="4.3.2.1" evidence="12 13"/>
<evidence type="ECO:0000256" key="7">
    <source>
        <dbReference type="ARBA" id="ARBA00022571"/>
    </source>
</evidence>
<evidence type="ECO:0000313" key="15">
    <source>
        <dbReference type="EMBL" id="RUO43995.1"/>
    </source>
</evidence>
<dbReference type="Pfam" id="PF00583">
    <property type="entry name" value="Acetyltransf_1"/>
    <property type="match status" value="1"/>
</dbReference>
<evidence type="ECO:0000259" key="14">
    <source>
        <dbReference type="PROSITE" id="PS51186"/>
    </source>
</evidence>
<dbReference type="GO" id="GO:0005829">
    <property type="term" value="C:cytosol"/>
    <property type="evidence" value="ECO:0007669"/>
    <property type="project" value="TreeGrafter"/>
</dbReference>
<evidence type="ECO:0000256" key="10">
    <source>
        <dbReference type="ARBA" id="ARBA00048372"/>
    </source>
</evidence>
<dbReference type="PRINTS" id="PR00149">
    <property type="entry name" value="FUMRATELYASE"/>
</dbReference>
<comment type="similarity">
    <text evidence="5">In the N-terminal section; belongs to the lyase 1 family. Argininosuccinate lyase subfamily.</text>
</comment>
<dbReference type="InterPro" id="IPR022761">
    <property type="entry name" value="Fumarate_lyase_N"/>
</dbReference>
<dbReference type="FunFam" id="1.10.40.30:FF:000001">
    <property type="entry name" value="Argininosuccinate lyase"/>
    <property type="match status" value="1"/>
</dbReference>
<evidence type="ECO:0000256" key="2">
    <source>
        <dbReference type="ARBA" id="ARBA00004496"/>
    </source>
</evidence>
<organism evidence="15 16">
    <name type="scientific">Aliidiomarina taiwanensis</name>
    <dbReference type="NCBI Taxonomy" id="946228"/>
    <lineage>
        <taxon>Bacteria</taxon>
        <taxon>Pseudomonadati</taxon>
        <taxon>Pseudomonadota</taxon>
        <taxon>Gammaproteobacteria</taxon>
        <taxon>Alteromonadales</taxon>
        <taxon>Idiomarinaceae</taxon>
        <taxon>Aliidiomarina</taxon>
    </lineage>
</organism>
<comment type="pathway">
    <text evidence="3">Amino-acid biosynthesis; L-arginine biosynthesis; N(2)-acetyl-L-ornithine from L-glutamate: step 1/4.</text>
</comment>
<dbReference type="RefSeq" id="WP_126756391.1">
    <property type="nucleotide sequence ID" value="NZ_PIPQ01000001.1"/>
</dbReference>
<evidence type="ECO:0000256" key="4">
    <source>
        <dbReference type="ARBA" id="ARBA00004941"/>
    </source>
</evidence>
<dbReference type="Pfam" id="PF00206">
    <property type="entry name" value="Lyase_1"/>
    <property type="match status" value="1"/>
</dbReference>
<dbReference type="InterPro" id="IPR008948">
    <property type="entry name" value="L-Aspartase-like"/>
</dbReference>
<dbReference type="PROSITE" id="PS51186">
    <property type="entry name" value="GNAT"/>
    <property type="match status" value="1"/>
</dbReference>
<dbReference type="SUPFAM" id="SSF55729">
    <property type="entry name" value="Acyl-CoA N-acyltransferases (Nat)"/>
    <property type="match status" value="1"/>
</dbReference>
<dbReference type="InterPro" id="IPR024083">
    <property type="entry name" value="Fumarase/histidase_N"/>
</dbReference>
<dbReference type="PANTHER" id="PTHR43814">
    <property type="entry name" value="ARGININOSUCCINATE LYASE"/>
    <property type="match status" value="1"/>
</dbReference>
<dbReference type="InterPro" id="IPR009049">
    <property type="entry name" value="Argininosuccinate_lyase"/>
</dbReference>
<dbReference type="InterPro" id="IPR020557">
    <property type="entry name" value="Fumarate_lyase_CS"/>
</dbReference>
<dbReference type="HAMAP" id="MF_00006">
    <property type="entry name" value="Arg_succ_lyase"/>
    <property type="match status" value="1"/>
</dbReference>
<comment type="catalytic activity">
    <reaction evidence="10">
        <text>L-glutamate + acetyl-CoA = N-acetyl-L-glutamate + CoA + H(+)</text>
        <dbReference type="Rhea" id="RHEA:24292"/>
        <dbReference type="ChEBI" id="CHEBI:15378"/>
        <dbReference type="ChEBI" id="CHEBI:29985"/>
        <dbReference type="ChEBI" id="CHEBI:44337"/>
        <dbReference type="ChEBI" id="CHEBI:57287"/>
        <dbReference type="ChEBI" id="CHEBI:57288"/>
        <dbReference type="EC" id="2.3.1.1"/>
    </reaction>
</comment>
<evidence type="ECO:0000256" key="5">
    <source>
        <dbReference type="ARBA" id="ARBA00005552"/>
    </source>
</evidence>
<dbReference type="Gene3D" id="1.20.200.10">
    <property type="entry name" value="Fumarase/aspartase (Central domain)"/>
    <property type="match status" value="1"/>
</dbReference>
<dbReference type="NCBIfam" id="TIGR00838">
    <property type="entry name" value="argH"/>
    <property type="match status" value="1"/>
</dbReference>
<dbReference type="Pfam" id="PF14698">
    <property type="entry name" value="ASL_C2"/>
    <property type="match status" value="1"/>
</dbReference>
<comment type="similarity">
    <text evidence="11">In the C-terminal section; belongs to the acetyltransferase family. ArgA subfamily.</text>
</comment>
<dbReference type="EMBL" id="PIPQ01000001">
    <property type="protein sequence ID" value="RUO43995.1"/>
    <property type="molecule type" value="Genomic_DNA"/>
</dbReference>
<dbReference type="InterPro" id="IPR000182">
    <property type="entry name" value="GNAT_dom"/>
</dbReference>
<reference evidence="15 16" key="1">
    <citation type="journal article" date="2011" name="Front. Microbiol.">
        <title>Genomic signatures of strain selection and enhancement in Bacillus atrophaeus var. globigii, a historical biowarfare simulant.</title>
        <authorList>
            <person name="Gibbons H.S."/>
            <person name="Broomall S.M."/>
            <person name="McNew L.A."/>
            <person name="Daligault H."/>
            <person name="Chapman C."/>
            <person name="Bruce D."/>
            <person name="Karavis M."/>
            <person name="Krepps M."/>
            <person name="McGregor P.A."/>
            <person name="Hong C."/>
            <person name="Park K.H."/>
            <person name="Akmal A."/>
            <person name="Feldman A."/>
            <person name="Lin J.S."/>
            <person name="Chang W.E."/>
            <person name="Higgs B.W."/>
            <person name="Demirev P."/>
            <person name="Lindquist J."/>
            <person name="Liem A."/>
            <person name="Fochler E."/>
            <person name="Read T.D."/>
            <person name="Tapia R."/>
            <person name="Johnson S."/>
            <person name="Bishop-Lilly K.A."/>
            <person name="Detter C."/>
            <person name="Han C."/>
            <person name="Sozhamannan S."/>
            <person name="Rosenzweig C.N."/>
            <person name="Skowronski E.W."/>
        </authorList>
    </citation>
    <scope>NUCLEOTIDE SEQUENCE [LARGE SCALE GENOMIC DNA]</scope>
    <source>
        <strain evidence="15 16">AIT1</strain>
    </source>
</reference>
<dbReference type="Gene3D" id="1.10.275.10">
    <property type="entry name" value="Fumarase/aspartase (N-terminal domain)"/>
    <property type="match status" value="1"/>
</dbReference>
<sequence>MTMWGGRFSGVTAQEFRNFNDSLRFDYKLAPFELQCCQAWVDVLHEQQVLSVDEMELLHQGLAQLQTDIAANPELPLALGAEDIHGWVESILEQRIGLVARKLHTGRSRNDLVATDLRLYALSASLQAGTALLGVIESLLHFAERYEHQVMPGYTHLQRAQPVLVAHWALAYVEMLERDFQRLQEASTRMNISPLGSGALAGSGIAINRTELAHALGFSRACRNSLDAVSDRDFVVELLSVASLSMVHLSRISEDVIFYASGEAGFFTVSDAVASGSSLMPQKKNPDVFELVRGKCGRVIGHLQAMLITLKGLPLAYNKDMQEDKEGFFDALQEWHQCLSILAYVIPELSVDAAKAESAARLGYSNATDLADYLVDRGMAFRDAHEVSGQLVMAAIQEGVALEELSLEKLQKGSQLIQEDVYQALSLEASLARRNVLGGTAPKQVSEALRQAKLRFQGKRAGFTCVRQANLSDVPAIVDLIRYWADKGEHLPRKTEDIMQAIHTFAVAECDGEVVGCGALYVYGTGLAEIRSLGLKPEQTGKGLGAELVQFSLNQARQLGIQRVIVLTRQPRFFVRLGFTQADKSTWPEKVMKDCEYCPRKHACDETGLEFWLKSTGKKVINTIQI</sequence>
<dbReference type="GO" id="GO:0004042">
    <property type="term" value="F:L-glutamate N-acetyltransferase activity"/>
    <property type="evidence" value="ECO:0007669"/>
    <property type="project" value="RHEA"/>
</dbReference>
<name>A0A432X990_9GAMM</name>
<comment type="catalytic activity">
    <reaction evidence="1 12">
        <text>2-(N(omega)-L-arginino)succinate = fumarate + L-arginine</text>
        <dbReference type="Rhea" id="RHEA:24020"/>
        <dbReference type="ChEBI" id="CHEBI:29806"/>
        <dbReference type="ChEBI" id="CHEBI:32682"/>
        <dbReference type="ChEBI" id="CHEBI:57472"/>
        <dbReference type="EC" id="4.3.2.1"/>
    </reaction>
</comment>
<keyword evidence="9 12" id="KW-0456">Lyase</keyword>
<dbReference type="CDD" id="cd01359">
    <property type="entry name" value="Argininosuccinate_lyase"/>
    <property type="match status" value="1"/>
</dbReference>
<feature type="domain" description="N-acetyltransferase" evidence="14">
    <location>
        <begin position="464"/>
        <end position="604"/>
    </location>
</feature>
<dbReference type="OrthoDB" id="9769623at2"/>
<dbReference type="NCBIfam" id="NF008964">
    <property type="entry name" value="PRK12308.1"/>
    <property type="match status" value="1"/>
</dbReference>
<keyword evidence="7 12" id="KW-0055">Arginine biosynthesis</keyword>
<dbReference type="InterPro" id="IPR000362">
    <property type="entry name" value="Fumarate_lyase_fam"/>
</dbReference>
<keyword evidence="16" id="KW-1185">Reference proteome</keyword>
<comment type="subcellular location">
    <subcellularLocation>
        <location evidence="2 12">Cytoplasm</location>
    </subcellularLocation>
</comment>
<accession>A0A432X990</accession>
<dbReference type="SUPFAM" id="SSF48557">
    <property type="entry name" value="L-aspartase-like"/>
    <property type="match status" value="1"/>
</dbReference>
<dbReference type="PANTHER" id="PTHR43814:SF1">
    <property type="entry name" value="ARGININOSUCCINATE LYASE"/>
    <property type="match status" value="1"/>
</dbReference>
<evidence type="ECO:0000256" key="13">
    <source>
        <dbReference type="NCBIfam" id="TIGR00838"/>
    </source>
</evidence>
<dbReference type="InterPro" id="IPR016181">
    <property type="entry name" value="Acyl_CoA_acyltransferase"/>
</dbReference>
<dbReference type="GO" id="GO:0004056">
    <property type="term" value="F:argininosuccinate lyase activity"/>
    <property type="evidence" value="ECO:0007669"/>
    <property type="project" value="UniProtKB-UniRule"/>
</dbReference>
<dbReference type="AlphaFoldDB" id="A0A432X990"/>
<gene>
    <name evidence="12" type="primary">argH</name>
    <name evidence="15" type="ORF">CWE15_02090</name>
</gene>
<dbReference type="PRINTS" id="PR00145">
    <property type="entry name" value="ARGSUCLYASE"/>
</dbReference>